<evidence type="ECO:0000313" key="2">
    <source>
        <dbReference type="EMBL" id="VDB89821.1"/>
    </source>
</evidence>
<feature type="chain" id="PRO_5040886392" evidence="1">
    <location>
        <begin position="19"/>
        <end position="55"/>
    </location>
</feature>
<dbReference type="EMBL" id="LR026990">
    <property type="protein sequence ID" value="VDB89821.1"/>
    <property type="molecule type" value="Genomic_DNA"/>
</dbReference>
<gene>
    <name evidence="2" type="ORF">BGT96224V316_LOCUS5499</name>
</gene>
<keyword evidence="3" id="KW-1185">Reference proteome</keyword>
<sequence length="55" mass="5993">MLVNLGLIRVALLMTTYALICDATQYNTFASAFAWYSHGIGLGSTALHHMLIGLH</sequence>
<protein>
    <submittedName>
        <fullName evidence="2">BgtTE-56080</fullName>
    </submittedName>
</protein>
<organism evidence="2 3">
    <name type="scientific">Blumeria graminis f. sp. tritici</name>
    <dbReference type="NCBI Taxonomy" id="62690"/>
    <lineage>
        <taxon>Eukaryota</taxon>
        <taxon>Fungi</taxon>
        <taxon>Dikarya</taxon>
        <taxon>Ascomycota</taxon>
        <taxon>Pezizomycotina</taxon>
        <taxon>Leotiomycetes</taxon>
        <taxon>Erysiphales</taxon>
        <taxon>Erysiphaceae</taxon>
        <taxon>Blumeria</taxon>
    </lineage>
</organism>
<evidence type="ECO:0000313" key="3">
    <source>
        <dbReference type="Proteomes" id="UP000324639"/>
    </source>
</evidence>
<accession>A0A9X9MJQ6</accession>
<dbReference type="Proteomes" id="UP000324639">
    <property type="component" value="Chromosome Bgt_-07"/>
</dbReference>
<dbReference type="AlphaFoldDB" id="A0A9X9MJQ6"/>
<reference evidence="2 3" key="1">
    <citation type="submission" date="2018-08" db="EMBL/GenBank/DDBJ databases">
        <authorList>
            <person name="Muller C M."/>
        </authorList>
    </citation>
    <scope>NUCLEOTIDE SEQUENCE [LARGE SCALE GENOMIC DNA]</scope>
</reference>
<evidence type="ECO:0000256" key="1">
    <source>
        <dbReference type="SAM" id="SignalP"/>
    </source>
</evidence>
<keyword evidence="1" id="KW-0732">Signal</keyword>
<feature type="signal peptide" evidence="1">
    <location>
        <begin position="1"/>
        <end position="18"/>
    </location>
</feature>
<proteinExistence type="predicted"/>
<name>A0A9X9MJQ6_BLUGR</name>